<comment type="similarity">
    <text evidence="2 9">Belongs to the pyrimidine 5'-nucleotidase family.</text>
</comment>
<dbReference type="Pfam" id="PF05822">
    <property type="entry name" value="UMPH-1"/>
    <property type="match status" value="1"/>
</dbReference>
<dbReference type="WBParaSite" id="ACAC_0000395901-mRNA-1">
    <property type="protein sequence ID" value="ACAC_0000395901-mRNA-1"/>
    <property type="gene ID" value="ACAC_0000395901"/>
</dbReference>
<dbReference type="AlphaFoldDB" id="A0A0K0D1L4"/>
<evidence type="ECO:0000256" key="3">
    <source>
        <dbReference type="ARBA" id="ARBA00012643"/>
    </source>
</evidence>
<dbReference type="GO" id="GO:0000287">
    <property type="term" value="F:magnesium ion binding"/>
    <property type="evidence" value="ECO:0007669"/>
    <property type="project" value="InterPro"/>
</dbReference>
<reference evidence="11" key="2">
    <citation type="submission" date="2017-02" db="UniProtKB">
        <authorList>
            <consortium name="WormBaseParasite"/>
        </authorList>
    </citation>
    <scope>IDENTIFICATION</scope>
</reference>
<evidence type="ECO:0000313" key="10">
    <source>
        <dbReference type="Proteomes" id="UP000035642"/>
    </source>
</evidence>
<sequence>LPDYDFDPILNQPQVLMRDRNAVEKKLRALIEDGKENLMVISDFDYTLSKFEDNQGRKCWTTHGVFDNCVKQVDPELANKFQALKDKYFPIEFDPNLTAEQKVPLMEEWWNVSHGYIVSAGFRRTTIEGFVRRSHILLRDQADHLMRRLHQLGVPLVVFSAGIGNIIEMFLKQKLGQIPGNIRLISNMMNFDEQDIVVSFSEPLIHTYCKNSSVVRKEAQFFHELRERTNIILLGDSMGDIHMDVGVEKKSLTLKIGFLNSDVSNLVDYYMEVYDMVLVQDQSMQIPNSIVQAIADGFVKCPLYRSVT</sequence>
<protein>
    <recommendedName>
        <fullName evidence="3 9">5'-nucleotidase</fullName>
        <ecNumber evidence="3 9">3.1.3.5</ecNumber>
    </recommendedName>
</protein>
<evidence type="ECO:0000313" key="11">
    <source>
        <dbReference type="WBParaSite" id="ACAC_0000395901-mRNA-1"/>
    </source>
</evidence>
<dbReference type="SFLD" id="SFLDS00003">
    <property type="entry name" value="Haloacid_Dehalogenase"/>
    <property type="match status" value="1"/>
</dbReference>
<dbReference type="PANTHER" id="PTHR13045:SF0">
    <property type="entry name" value="7-METHYLGUANOSINE PHOSPHATE-SPECIFIC 5'-NUCLEOTIDASE"/>
    <property type="match status" value="1"/>
</dbReference>
<evidence type="ECO:0000256" key="9">
    <source>
        <dbReference type="RuleBase" id="RU361276"/>
    </source>
</evidence>
<keyword evidence="4" id="KW-0479">Metal-binding</keyword>
<keyword evidence="10" id="KW-1185">Reference proteome</keyword>
<dbReference type="InterPro" id="IPR006434">
    <property type="entry name" value="Pyrimidine_nucleotidase_eu"/>
</dbReference>
<accession>A0A0K0D1L4</accession>
<dbReference type="GO" id="GO:0009117">
    <property type="term" value="P:nucleotide metabolic process"/>
    <property type="evidence" value="ECO:0007669"/>
    <property type="project" value="UniProtKB-KW"/>
</dbReference>
<comment type="subcellular location">
    <subcellularLocation>
        <location evidence="9">Cytoplasm</location>
    </subcellularLocation>
</comment>
<dbReference type="FunFam" id="1.10.150.340:FF:000001">
    <property type="entry name" value="Cytosolic 5-nucleotidase 3-like"/>
    <property type="match status" value="1"/>
</dbReference>
<dbReference type="Gene3D" id="3.40.50.1000">
    <property type="entry name" value="HAD superfamily/HAD-like"/>
    <property type="match status" value="1"/>
</dbReference>
<evidence type="ECO:0000256" key="6">
    <source>
        <dbReference type="ARBA" id="ARBA00022801"/>
    </source>
</evidence>
<evidence type="ECO:0000256" key="4">
    <source>
        <dbReference type="ARBA" id="ARBA00022723"/>
    </source>
</evidence>
<reference evidence="10" key="1">
    <citation type="submission" date="2012-09" db="EMBL/GenBank/DDBJ databases">
        <authorList>
            <person name="Martin A.A."/>
        </authorList>
    </citation>
    <scope>NUCLEOTIDE SEQUENCE</scope>
</reference>
<dbReference type="GO" id="GO:0000166">
    <property type="term" value="F:nucleotide binding"/>
    <property type="evidence" value="ECO:0007669"/>
    <property type="project" value="UniProtKB-KW"/>
</dbReference>
<keyword evidence="6 9" id="KW-0378">Hydrolase</keyword>
<dbReference type="NCBIfam" id="TIGR01544">
    <property type="entry name" value="HAD-SF-IE"/>
    <property type="match status" value="1"/>
</dbReference>
<dbReference type="Proteomes" id="UP000035642">
    <property type="component" value="Unassembled WGS sequence"/>
</dbReference>
<keyword evidence="5 9" id="KW-0547">Nucleotide-binding</keyword>
<evidence type="ECO:0000256" key="5">
    <source>
        <dbReference type="ARBA" id="ARBA00022741"/>
    </source>
</evidence>
<dbReference type="SFLD" id="SFLDG01128">
    <property type="entry name" value="C1.4:_5'-Nucleotidase_Like"/>
    <property type="match status" value="1"/>
</dbReference>
<dbReference type="GO" id="GO:0008253">
    <property type="term" value="F:5'-nucleotidase activity"/>
    <property type="evidence" value="ECO:0007669"/>
    <property type="project" value="UniProtKB-EC"/>
</dbReference>
<dbReference type="InterPro" id="IPR036412">
    <property type="entry name" value="HAD-like_sf"/>
</dbReference>
<evidence type="ECO:0000256" key="7">
    <source>
        <dbReference type="ARBA" id="ARBA00022842"/>
    </source>
</evidence>
<name>A0A0K0D1L4_ANGCA</name>
<keyword evidence="9" id="KW-0963">Cytoplasm</keyword>
<dbReference type="EC" id="3.1.3.5" evidence="3 9"/>
<dbReference type="SUPFAM" id="SSF56784">
    <property type="entry name" value="HAD-like"/>
    <property type="match status" value="1"/>
</dbReference>
<evidence type="ECO:0000256" key="2">
    <source>
        <dbReference type="ARBA" id="ARBA00008389"/>
    </source>
</evidence>
<keyword evidence="8 9" id="KW-0546">Nucleotide metabolism</keyword>
<dbReference type="PANTHER" id="PTHR13045">
    <property type="entry name" value="5'-NUCLEOTIDASE"/>
    <property type="match status" value="1"/>
</dbReference>
<organism evidence="10 11">
    <name type="scientific">Angiostrongylus cantonensis</name>
    <name type="common">Rat lungworm</name>
    <dbReference type="NCBI Taxonomy" id="6313"/>
    <lineage>
        <taxon>Eukaryota</taxon>
        <taxon>Metazoa</taxon>
        <taxon>Ecdysozoa</taxon>
        <taxon>Nematoda</taxon>
        <taxon>Chromadorea</taxon>
        <taxon>Rhabditida</taxon>
        <taxon>Rhabditina</taxon>
        <taxon>Rhabditomorpha</taxon>
        <taxon>Strongyloidea</taxon>
        <taxon>Metastrongylidae</taxon>
        <taxon>Angiostrongylus</taxon>
    </lineage>
</organism>
<dbReference type="Gene3D" id="1.10.150.340">
    <property type="entry name" value="Pyrimidine 5'-nucleotidase (UMPH-1), N-terminal domain"/>
    <property type="match status" value="1"/>
</dbReference>
<evidence type="ECO:0000256" key="8">
    <source>
        <dbReference type="ARBA" id="ARBA00023080"/>
    </source>
</evidence>
<keyword evidence="7" id="KW-0460">Magnesium</keyword>
<dbReference type="InterPro" id="IPR023214">
    <property type="entry name" value="HAD_sf"/>
</dbReference>
<comment type="catalytic activity">
    <reaction evidence="1 9">
        <text>a ribonucleoside 5'-phosphate + H2O = a ribonucleoside + phosphate</text>
        <dbReference type="Rhea" id="RHEA:12484"/>
        <dbReference type="ChEBI" id="CHEBI:15377"/>
        <dbReference type="ChEBI" id="CHEBI:18254"/>
        <dbReference type="ChEBI" id="CHEBI:43474"/>
        <dbReference type="ChEBI" id="CHEBI:58043"/>
        <dbReference type="EC" id="3.1.3.5"/>
    </reaction>
</comment>
<evidence type="ECO:0000256" key="1">
    <source>
        <dbReference type="ARBA" id="ARBA00000815"/>
    </source>
</evidence>
<dbReference type="GO" id="GO:0005737">
    <property type="term" value="C:cytoplasm"/>
    <property type="evidence" value="ECO:0007669"/>
    <property type="project" value="UniProtKB-SubCell"/>
</dbReference>
<dbReference type="STRING" id="6313.A0A0K0D1L4"/>
<proteinExistence type="inferred from homology"/>